<feature type="signal peptide" evidence="3">
    <location>
        <begin position="1"/>
        <end position="19"/>
    </location>
</feature>
<keyword evidence="2" id="KW-0378">Hydrolase</keyword>
<dbReference type="SUPFAM" id="SSF49899">
    <property type="entry name" value="Concanavalin A-like lectins/glucanases"/>
    <property type="match status" value="1"/>
</dbReference>
<dbReference type="GO" id="GO:0000272">
    <property type="term" value="P:polysaccharide catabolic process"/>
    <property type="evidence" value="ECO:0007669"/>
    <property type="project" value="UniProtKB-KW"/>
</dbReference>
<comment type="similarity">
    <text evidence="1 2">Belongs to the glycosyl hydrolase 12 (cellulase H) family.</text>
</comment>
<evidence type="ECO:0000256" key="2">
    <source>
        <dbReference type="RuleBase" id="RU361163"/>
    </source>
</evidence>
<accession>A0A3D8RPY5</accession>
<keyword evidence="3" id="KW-0732">Signal</keyword>
<evidence type="ECO:0000256" key="3">
    <source>
        <dbReference type="SAM" id="SignalP"/>
    </source>
</evidence>
<evidence type="ECO:0000313" key="5">
    <source>
        <dbReference type="Proteomes" id="UP000256328"/>
    </source>
</evidence>
<feature type="chain" id="PRO_5017616361" description="Glycoside hydrolase family 12 protein" evidence="3">
    <location>
        <begin position="20"/>
        <end position="310"/>
    </location>
</feature>
<dbReference type="Gene3D" id="2.60.120.180">
    <property type="match status" value="1"/>
</dbReference>
<keyword evidence="2" id="KW-0326">Glycosidase</keyword>
<dbReference type="InterPro" id="IPR013319">
    <property type="entry name" value="GH11/12"/>
</dbReference>
<dbReference type="OrthoDB" id="89349at2759"/>
<organism evidence="4 5">
    <name type="scientific">Coleophoma crateriformis</name>
    <dbReference type="NCBI Taxonomy" id="565419"/>
    <lineage>
        <taxon>Eukaryota</taxon>
        <taxon>Fungi</taxon>
        <taxon>Dikarya</taxon>
        <taxon>Ascomycota</taxon>
        <taxon>Pezizomycotina</taxon>
        <taxon>Leotiomycetes</taxon>
        <taxon>Helotiales</taxon>
        <taxon>Dermateaceae</taxon>
        <taxon>Coleophoma</taxon>
    </lineage>
</organism>
<evidence type="ECO:0000256" key="1">
    <source>
        <dbReference type="ARBA" id="ARBA00005519"/>
    </source>
</evidence>
<evidence type="ECO:0000313" key="4">
    <source>
        <dbReference type="EMBL" id="RDW76065.1"/>
    </source>
</evidence>
<keyword evidence="2" id="KW-0624">Polysaccharide degradation</keyword>
<dbReference type="InterPro" id="IPR002594">
    <property type="entry name" value="GH12"/>
</dbReference>
<dbReference type="AlphaFoldDB" id="A0A3D8RPY5"/>
<sequence length="310" mass="33101">MRNYTLSLLLAAGVASAQTTEIMCEQFKNATTNSGRYTYLTDQWGMDNSGFQCMNVTLNDTAATNSTSFSATWQWAGTSYNATTVHSFPNINLNSDVLPIQLSNLSSLKLDLSWSMTPGEVANATSTTTASSLAAIDVRADVALDLWLDESPTSAQSATYAGTEVMIWQAAYGGVSPIGYTSSISATAPSLKVGGTTYTLYHGSNTNNQSVYSWHPSKNMTSFNADVSPLLSYLWQKEYIEESLYLGLVQWGSEAIHSAGGENVTFWARSVSLDVERGMPATASAAPKVSGSTALGWLSLMSAVLVCALS</sequence>
<comment type="caution">
    <text evidence="4">The sequence shown here is derived from an EMBL/GenBank/DDBJ whole genome shotgun (WGS) entry which is preliminary data.</text>
</comment>
<dbReference type="Pfam" id="PF01670">
    <property type="entry name" value="Glyco_hydro_12"/>
    <property type="match status" value="1"/>
</dbReference>
<protein>
    <recommendedName>
        <fullName evidence="6">Glycoside hydrolase family 12 protein</fullName>
    </recommendedName>
</protein>
<reference evidence="4 5" key="1">
    <citation type="journal article" date="2018" name="IMA Fungus">
        <title>IMA Genome-F 9: Draft genome sequence of Annulohypoxylon stygium, Aspergillus mulundensis, Berkeleyomyces basicola (syn. Thielaviopsis basicola), Ceratocystis smalleyi, two Cercospora beticola strains, Coleophoma cylindrospora, Fusarium fracticaudum, Phialophora cf. hyalina, and Morchella septimelata.</title>
        <authorList>
            <person name="Wingfield B.D."/>
            <person name="Bills G.F."/>
            <person name="Dong Y."/>
            <person name="Huang W."/>
            <person name="Nel W.J."/>
            <person name="Swalarsk-Parry B.S."/>
            <person name="Vaghefi N."/>
            <person name="Wilken P.M."/>
            <person name="An Z."/>
            <person name="de Beer Z.W."/>
            <person name="De Vos L."/>
            <person name="Chen L."/>
            <person name="Duong T.A."/>
            <person name="Gao Y."/>
            <person name="Hammerbacher A."/>
            <person name="Kikkert J.R."/>
            <person name="Li Y."/>
            <person name="Li H."/>
            <person name="Li K."/>
            <person name="Li Q."/>
            <person name="Liu X."/>
            <person name="Ma X."/>
            <person name="Naidoo K."/>
            <person name="Pethybridge S.J."/>
            <person name="Sun J."/>
            <person name="Steenkamp E.T."/>
            <person name="van der Nest M.A."/>
            <person name="van Wyk S."/>
            <person name="Wingfield M.J."/>
            <person name="Xiong C."/>
            <person name="Yue Q."/>
            <person name="Zhang X."/>
        </authorList>
    </citation>
    <scope>NUCLEOTIDE SEQUENCE [LARGE SCALE GENOMIC DNA]</scope>
    <source>
        <strain evidence="4 5">BP5796</strain>
    </source>
</reference>
<dbReference type="GO" id="GO:0008810">
    <property type="term" value="F:cellulase activity"/>
    <property type="evidence" value="ECO:0007669"/>
    <property type="project" value="InterPro"/>
</dbReference>
<name>A0A3D8RPY5_9HELO</name>
<dbReference type="PANTHER" id="PTHR34002">
    <property type="entry name" value="BLR1656 PROTEIN"/>
    <property type="match status" value="1"/>
</dbReference>
<keyword evidence="2" id="KW-0119">Carbohydrate metabolism</keyword>
<keyword evidence="5" id="KW-1185">Reference proteome</keyword>
<dbReference type="EMBL" id="PDLN01000009">
    <property type="protein sequence ID" value="RDW76065.1"/>
    <property type="molecule type" value="Genomic_DNA"/>
</dbReference>
<gene>
    <name evidence="4" type="ORF">BP5796_06886</name>
</gene>
<proteinExistence type="inferred from homology"/>
<dbReference type="InterPro" id="IPR013320">
    <property type="entry name" value="ConA-like_dom_sf"/>
</dbReference>
<dbReference type="PANTHER" id="PTHR34002:SF11">
    <property type="entry name" value="CONCANAVALIN A-LIKE LECTIN_GLUCANASE"/>
    <property type="match status" value="1"/>
</dbReference>
<dbReference type="Proteomes" id="UP000256328">
    <property type="component" value="Unassembled WGS sequence"/>
</dbReference>
<evidence type="ECO:0008006" key="6">
    <source>
        <dbReference type="Google" id="ProtNLM"/>
    </source>
</evidence>